<dbReference type="SMR" id="B4LRQ5"/>
<name>B4LRQ5_DROVI</name>
<dbReference type="OMA" id="WPGFEAF"/>
<evidence type="ECO:0000313" key="1">
    <source>
        <dbReference type="EMBL" id="EDW64657.1"/>
    </source>
</evidence>
<accession>B4LRQ5</accession>
<sequence length="270" mass="32010">MDDERPLQYDIKWDVWEGKPITDINFKHYGIVIEFMWENSFLQSIVYEGLGLHELAEMKGIYTDYCRHILRNECSVMMMNESETRIEAVALLEWMTEAWHSWVFLPSFVAKGLFQKLIDLKEQLMADTKKNLNLDNLDCLMVHEIGFPSDLYEDQDFAMCMFDVFGMVAQHMHMPRVCFIALTSKDQYEAELAEYTELGRSIYSIYKAEGNHRPFDCLRDLDEMYALLYVLPLDPILHYMEWPGFEAFHAALKAKEQKEKEEEQMRLNEF</sequence>
<dbReference type="InParanoid" id="B4LRQ5"/>
<dbReference type="eggNOG" id="ENOG502T94X">
    <property type="taxonomic scope" value="Eukaryota"/>
</dbReference>
<dbReference type="Gene3D" id="3.40.630.30">
    <property type="match status" value="1"/>
</dbReference>
<dbReference type="PhylomeDB" id="B4LRQ5"/>
<dbReference type="AlphaFoldDB" id="B4LRQ5"/>
<evidence type="ECO:0000313" key="2">
    <source>
        <dbReference type="Proteomes" id="UP000008792"/>
    </source>
</evidence>
<dbReference type="KEGG" id="dvi:6627651"/>
<proteinExistence type="predicted"/>
<dbReference type="OrthoDB" id="8030025at2759"/>
<dbReference type="Proteomes" id="UP000008792">
    <property type="component" value="Unassembled WGS sequence"/>
</dbReference>
<gene>
    <name evidence="1" type="primary">Dvir\GJ17575</name>
    <name evidence="1" type="ORF">Dvir_GJ17575</name>
</gene>
<dbReference type="EMBL" id="CH940649">
    <property type="protein sequence ID" value="EDW64657.1"/>
    <property type="molecule type" value="Genomic_DNA"/>
</dbReference>
<dbReference type="HOGENOM" id="CLU_1039264_0_0_1"/>
<keyword evidence="2" id="KW-1185">Reference proteome</keyword>
<reference evidence="1 2" key="1">
    <citation type="journal article" date="2007" name="Nature">
        <title>Evolution of genes and genomes on the Drosophila phylogeny.</title>
        <authorList>
            <consortium name="Drosophila 12 Genomes Consortium"/>
            <person name="Clark A.G."/>
            <person name="Eisen M.B."/>
            <person name="Smith D.R."/>
            <person name="Bergman C.M."/>
            <person name="Oliver B."/>
            <person name="Markow T.A."/>
            <person name="Kaufman T.C."/>
            <person name="Kellis M."/>
            <person name="Gelbart W."/>
            <person name="Iyer V.N."/>
            <person name="Pollard D.A."/>
            <person name="Sackton T.B."/>
            <person name="Larracuente A.M."/>
            <person name="Singh N.D."/>
            <person name="Abad J.P."/>
            <person name="Abt D.N."/>
            <person name="Adryan B."/>
            <person name="Aguade M."/>
            <person name="Akashi H."/>
            <person name="Anderson W.W."/>
            <person name="Aquadro C.F."/>
            <person name="Ardell D.H."/>
            <person name="Arguello R."/>
            <person name="Artieri C.G."/>
            <person name="Barbash D.A."/>
            <person name="Barker D."/>
            <person name="Barsanti P."/>
            <person name="Batterham P."/>
            <person name="Batzoglou S."/>
            <person name="Begun D."/>
            <person name="Bhutkar A."/>
            <person name="Blanco E."/>
            <person name="Bosak S.A."/>
            <person name="Bradley R.K."/>
            <person name="Brand A.D."/>
            <person name="Brent M.R."/>
            <person name="Brooks A.N."/>
            <person name="Brown R.H."/>
            <person name="Butlin R.K."/>
            <person name="Caggese C."/>
            <person name="Calvi B.R."/>
            <person name="Bernardo de Carvalho A."/>
            <person name="Caspi A."/>
            <person name="Castrezana S."/>
            <person name="Celniker S.E."/>
            <person name="Chang J.L."/>
            <person name="Chapple C."/>
            <person name="Chatterji S."/>
            <person name="Chinwalla A."/>
            <person name="Civetta A."/>
            <person name="Clifton S.W."/>
            <person name="Comeron J.M."/>
            <person name="Costello J.C."/>
            <person name="Coyne J.A."/>
            <person name="Daub J."/>
            <person name="David R.G."/>
            <person name="Delcher A.L."/>
            <person name="Delehaunty K."/>
            <person name="Do C.B."/>
            <person name="Ebling H."/>
            <person name="Edwards K."/>
            <person name="Eickbush T."/>
            <person name="Evans J.D."/>
            <person name="Filipski A."/>
            <person name="Findeiss S."/>
            <person name="Freyhult E."/>
            <person name="Fulton L."/>
            <person name="Fulton R."/>
            <person name="Garcia A.C."/>
            <person name="Gardiner A."/>
            <person name="Garfield D.A."/>
            <person name="Garvin B.E."/>
            <person name="Gibson G."/>
            <person name="Gilbert D."/>
            <person name="Gnerre S."/>
            <person name="Godfrey J."/>
            <person name="Good R."/>
            <person name="Gotea V."/>
            <person name="Gravely B."/>
            <person name="Greenberg A.J."/>
            <person name="Griffiths-Jones S."/>
            <person name="Gross S."/>
            <person name="Guigo R."/>
            <person name="Gustafson E.A."/>
            <person name="Haerty W."/>
            <person name="Hahn M.W."/>
            <person name="Halligan D.L."/>
            <person name="Halpern A.L."/>
            <person name="Halter G.M."/>
            <person name="Han M.V."/>
            <person name="Heger A."/>
            <person name="Hillier L."/>
            <person name="Hinrichs A.S."/>
            <person name="Holmes I."/>
            <person name="Hoskins R.A."/>
            <person name="Hubisz M.J."/>
            <person name="Hultmark D."/>
            <person name="Huntley M.A."/>
            <person name="Jaffe D.B."/>
            <person name="Jagadeeshan S."/>
            <person name="Jeck W.R."/>
            <person name="Johnson J."/>
            <person name="Jones C.D."/>
            <person name="Jordan W.C."/>
            <person name="Karpen G.H."/>
            <person name="Kataoka E."/>
            <person name="Keightley P.D."/>
            <person name="Kheradpour P."/>
            <person name="Kirkness E.F."/>
            <person name="Koerich L.B."/>
            <person name="Kristiansen K."/>
            <person name="Kudrna D."/>
            <person name="Kulathinal R.J."/>
            <person name="Kumar S."/>
            <person name="Kwok R."/>
            <person name="Lander E."/>
            <person name="Langley C.H."/>
            <person name="Lapoint R."/>
            <person name="Lazzaro B.P."/>
            <person name="Lee S.J."/>
            <person name="Levesque L."/>
            <person name="Li R."/>
            <person name="Lin C.F."/>
            <person name="Lin M.F."/>
            <person name="Lindblad-Toh K."/>
            <person name="Llopart A."/>
            <person name="Long M."/>
            <person name="Low L."/>
            <person name="Lozovsky E."/>
            <person name="Lu J."/>
            <person name="Luo M."/>
            <person name="Machado C.A."/>
            <person name="Makalowski W."/>
            <person name="Marzo M."/>
            <person name="Matsuda M."/>
            <person name="Matzkin L."/>
            <person name="McAllister B."/>
            <person name="McBride C.S."/>
            <person name="McKernan B."/>
            <person name="McKernan K."/>
            <person name="Mendez-Lago M."/>
            <person name="Minx P."/>
            <person name="Mollenhauer M.U."/>
            <person name="Montooth K."/>
            <person name="Mount S.M."/>
            <person name="Mu X."/>
            <person name="Myers E."/>
            <person name="Negre B."/>
            <person name="Newfeld S."/>
            <person name="Nielsen R."/>
            <person name="Noor M.A."/>
            <person name="O'Grady P."/>
            <person name="Pachter L."/>
            <person name="Papaceit M."/>
            <person name="Parisi M.J."/>
            <person name="Parisi M."/>
            <person name="Parts L."/>
            <person name="Pedersen J.S."/>
            <person name="Pesole G."/>
            <person name="Phillippy A.M."/>
            <person name="Ponting C.P."/>
            <person name="Pop M."/>
            <person name="Porcelli D."/>
            <person name="Powell J.R."/>
            <person name="Prohaska S."/>
            <person name="Pruitt K."/>
            <person name="Puig M."/>
            <person name="Quesneville H."/>
            <person name="Ram K.R."/>
            <person name="Rand D."/>
            <person name="Rasmussen M.D."/>
            <person name="Reed L.K."/>
            <person name="Reenan R."/>
            <person name="Reily A."/>
            <person name="Remington K.A."/>
            <person name="Rieger T.T."/>
            <person name="Ritchie M.G."/>
            <person name="Robin C."/>
            <person name="Rogers Y.H."/>
            <person name="Rohde C."/>
            <person name="Rozas J."/>
            <person name="Rubenfield M.J."/>
            <person name="Ruiz A."/>
            <person name="Russo S."/>
            <person name="Salzberg S.L."/>
            <person name="Sanchez-Gracia A."/>
            <person name="Saranga D.J."/>
            <person name="Sato H."/>
            <person name="Schaeffer S.W."/>
            <person name="Schatz M.C."/>
            <person name="Schlenke T."/>
            <person name="Schwartz R."/>
            <person name="Segarra C."/>
            <person name="Singh R.S."/>
            <person name="Sirot L."/>
            <person name="Sirota M."/>
            <person name="Sisneros N.B."/>
            <person name="Smith C.D."/>
            <person name="Smith T.F."/>
            <person name="Spieth J."/>
            <person name="Stage D.E."/>
            <person name="Stark A."/>
            <person name="Stephan W."/>
            <person name="Strausberg R.L."/>
            <person name="Strempel S."/>
            <person name="Sturgill D."/>
            <person name="Sutton G."/>
            <person name="Sutton G.G."/>
            <person name="Tao W."/>
            <person name="Teichmann S."/>
            <person name="Tobari Y.N."/>
            <person name="Tomimura Y."/>
            <person name="Tsolas J.M."/>
            <person name="Valente V.L."/>
            <person name="Venter E."/>
            <person name="Venter J.C."/>
            <person name="Vicario S."/>
            <person name="Vieira F.G."/>
            <person name="Vilella A.J."/>
            <person name="Villasante A."/>
            <person name="Walenz B."/>
            <person name="Wang J."/>
            <person name="Wasserman M."/>
            <person name="Watts T."/>
            <person name="Wilson D."/>
            <person name="Wilson R.K."/>
            <person name="Wing R.A."/>
            <person name="Wolfner M.F."/>
            <person name="Wong A."/>
            <person name="Wong G.K."/>
            <person name="Wu C.I."/>
            <person name="Wu G."/>
            <person name="Yamamoto D."/>
            <person name="Yang H.P."/>
            <person name="Yang S.P."/>
            <person name="Yorke J.A."/>
            <person name="Yoshida K."/>
            <person name="Zdobnov E."/>
            <person name="Zhang P."/>
            <person name="Zhang Y."/>
            <person name="Zimin A.V."/>
            <person name="Baldwin J."/>
            <person name="Abdouelleil A."/>
            <person name="Abdulkadir J."/>
            <person name="Abebe A."/>
            <person name="Abera B."/>
            <person name="Abreu J."/>
            <person name="Acer S.C."/>
            <person name="Aftuck L."/>
            <person name="Alexander A."/>
            <person name="An P."/>
            <person name="Anderson E."/>
            <person name="Anderson S."/>
            <person name="Arachi H."/>
            <person name="Azer M."/>
            <person name="Bachantsang P."/>
            <person name="Barry A."/>
            <person name="Bayul T."/>
            <person name="Berlin A."/>
            <person name="Bessette D."/>
            <person name="Bloom T."/>
            <person name="Blye J."/>
            <person name="Boguslavskiy L."/>
            <person name="Bonnet C."/>
            <person name="Boukhgalter B."/>
            <person name="Bourzgui I."/>
            <person name="Brown A."/>
            <person name="Cahill P."/>
            <person name="Channer S."/>
            <person name="Cheshatsang Y."/>
            <person name="Chuda L."/>
            <person name="Citroen M."/>
            <person name="Collymore A."/>
            <person name="Cooke P."/>
            <person name="Costello M."/>
            <person name="D'Aco K."/>
            <person name="Daza R."/>
            <person name="De Haan G."/>
            <person name="DeGray S."/>
            <person name="DeMaso C."/>
            <person name="Dhargay N."/>
            <person name="Dooley K."/>
            <person name="Dooley E."/>
            <person name="Doricent M."/>
            <person name="Dorje P."/>
            <person name="Dorjee K."/>
            <person name="Dupes A."/>
            <person name="Elong R."/>
            <person name="Falk J."/>
            <person name="Farina A."/>
            <person name="Faro S."/>
            <person name="Ferguson D."/>
            <person name="Fisher S."/>
            <person name="Foley C.D."/>
            <person name="Franke A."/>
            <person name="Friedrich D."/>
            <person name="Gadbois L."/>
            <person name="Gearin G."/>
            <person name="Gearin C.R."/>
            <person name="Giannoukos G."/>
            <person name="Goode T."/>
            <person name="Graham J."/>
            <person name="Grandbois E."/>
            <person name="Grewal S."/>
            <person name="Gyaltsen K."/>
            <person name="Hafez N."/>
            <person name="Hagos B."/>
            <person name="Hall J."/>
            <person name="Henson C."/>
            <person name="Hollinger A."/>
            <person name="Honan T."/>
            <person name="Huard M.D."/>
            <person name="Hughes L."/>
            <person name="Hurhula B."/>
            <person name="Husby M.E."/>
            <person name="Kamat A."/>
            <person name="Kanga B."/>
            <person name="Kashin S."/>
            <person name="Khazanovich D."/>
            <person name="Kisner P."/>
            <person name="Lance K."/>
            <person name="Lara M."/>
            <person name="Lee W."/>
            <person name="Lennon N."/>
            <person name="Letendre F."/>
            <person name="LeVine R."/>
            <person name="Lipovsky A."/>
            <person name="Liu X."/>
            <person name="Liu J."/>
            <person name="Liu S."/>
            <person name="Lokyitsang T."/>
            <person name="Lokyitsang Y."/>
            <person name="Lubonja R."/>
            <person name="Lui A."/>
            <person name="MacDonald P."/>
            <person name="Magnisalis V."/>
            <person name="Maru K."/>
            <person name="Matthews C."/>
            <person name="McCusker W."/>
            <person name="McDonough S."/>
            <person name="Mehta T."/>
            <person name="Meldrim J."/>
            <person name="Meneus L."/>
            <person name="Mihai O."/>
            <person name="Mihalev A."/>
            <person name="Mihova T."/>
            <person name="Mittelman R."/>
            <person name="Mlenga V."/>
            <person name="Montmayeur A."/>
            <person name="Mulrain L."/>
            <person name="Navidi A."/>
            <person name="Naylor J."/>
            <person name="Negash T."/>
            <person name="Nguyen T."/>
            <person name="Nguyen N."/>
            <person name="Nicol R."/>
            <person name="Norbu C."/>
            <person name="Norbu N."/>
            <person name="Novod N."/>
            <person name="O'Neill B."/>
            <person name="Osman S."/>
            <person name="Markiewicz E."/>
            <person name="Oyono O.L."/>
            <person name="Patti C."/>
            <person name="Phunkhang P."/>
            <person name="Pierre F."/>
            <person name="Priest M."/>
            <person name="Raghuraman S."/>
            <person name="Rege F."/>
            <person name="Reyes R."/>
            <person name="Rise C."/>
            <person name="Rogov P."/>
            <person name="Ross K."/>
            <person name="Ryan E."/>
            <person name="Settipalli S."/>
            <person name="Shea T."/>
            <person name="Sherpa N."/>
            <person name="Shi L."/>
            <person name="Shih D."/>
            <person name="Sparrow T."/>
            <person name="Spaulding J."/>
            <person name="Stalker J."/>
            <person name="Stange-Thomann N."/>
            <person name="Stavropoulos S."/>
            <person name="Stone C."/>
            <person name="Strader C."/>
            <person name="Tesfaye S."/>
            <person name="Thomson T."/>
            <person name="Thoulutsang Y."/>
            <person name="Thoulutsang D."/>
            <person name="Topham K."/>
            <person name="Topping I."/>
            <person name="Tsamla T."/>
            <person name="Vassiliev H."/>
            <person name="Vo A."/>
            <person name="Wangchuk T."/>
            <person name="Wangdi T."/>
            <person name="Weiand M."/>
            <person name="Wilkinson J."/>
            <person name="Wilson A."/>
            <person name="Yadav S."/>
            <person name="Young G."/>
            <person name="Yu Q."/>
            <person name="Zembek L."/>
            <person name="Zhong D."/>
            <person name="Zimmer A."/>
            <person name="Zwirko Z."/>
            <person name="Jaffe D.B."/>
            <person name="Alvarez P."/>
            <person name="Brockman W."/>
            <person name="Butler J."/>
            <person name="Chin C."/>
            <person name="Gnerre S."/>
            <person name="Grabherr M."/>
            <person name="Kleber M."/>
            <person name="Mauceli E."/>
            <person name="MacCallum I."/>
        </authorList>
    </citation>
    <scope>NUCLEOTIDE SEQUENCE [LARGE SCALE GENOMIC DNA]</scope>
    <source>
        <strain evidence="2">Tucson 15010-1051.87</strain>
    </source>
</reference>
<protein>
    <submittedName>
        <fullName evidence="1">Uncharacterized protein</fullName>
    </submittedName>
</protein>
<organism evidence="1 2">
    <name type="scientific">Drosophila virilis</name>
    <name type="common">Fruit fly</name>
    <dbReference type="NCBI Taxonomy" id="7244"/>
    <lineage>
        <taxon>Eukaryota</taxon>
        <taxon>Metazoa</taxon>
        <taxon>Ecdysozoa</taxon>
        <taxon>Arthropoda</taxon>
        <taxon>Hexapoda</taxon>
        <taxon>Insecta</taxon>
        <taxon>Pterygota</taxon>
        <taxon>Neoptera</taxon>
        <taxon>Endopterygota</taxon>
        <taxon>Diptera</taxon>
        <taxon>Brachycera</taxon>
        <taxon>Muscomorpha</taxon>
        <taxon>Ephydroidea</taxon>
        <taxon>Drosophilidae</taxon>
        <taxon>Drosophila</taxon>
    </lineage>
</organism>